<evidence type="ECO:0000313" key="2">
    <source>
        <dbReference type="Proteomes" id="UP001292094"/>
    </source>
</evidence>
<comment type="caution">
    <text evidence="1">The sequence shown here is derived from an EMBL/GenBank/DDBJ whole genome shotgun (WGS) entry which is preliminary data.</text>
</comment>
<organism evidence="1 2">
    <name type="scientific">Petrolisthes manimaculis</name>
    <dbReference type="NCBI Taxonomy" id="1843537"/>
    <lineage>
        <taxon>Eukaryota</taxon>
        <taxon>Metazoa</taxon>
        <taxon>Ecdysozoa</taxon>
        <taxon>Arthropoda</taxon>
        <taxon>Crustacea</taxon>
        <taxon>Multicrustacea</taxon>
        <taxon>Malacostraca</taxon>
        <taxon>Eumalacostraca</taxon>
        <taxon>Eucarida</taxon>
        <taxon>Decapoda</taxon>
        <taxon>Pleocyemata</taxon>
        <taxon>Anomura</taxon>
        <taxon>Galatheoidea</taxon>
        <taxon>Porcellanidae</taxon>
        <taxon>Petrolisthes</taxon>
    </lineage>
</organism>
<evidence type="ECO:0000313" key="1">
    <source>
        <dbReference type="EMBL" id="KAK4307623.1"/>
    </source>
</evidence>
<sequence length="68" mass="7764">MKCSHHQGFIMTLYEQEKVRLRGNKRSDGASRDCEGHHAGTPQQMFSFVPFTVHTMEVEYTPGLAHTN</sequence>
<proteinExistence type="predicted"/>
<name>A0AAE1U2E0_9EUCA</name>
<dbReference type="EMBL" id="JAWZYT010001986">
    <property type="protein sequence ID" value="KAK4307623.1"/>
    <property type="molecule type" value="Genomic_DNA"/>
</dbReference>
<dbReference type="AlphaFoldDB" id="A0AAE1U2E0"/>
<protein>
    <submittedName>
        <fullName evidence="1">Uncharacterized protein</fullName>
    </submittedName>
</protein>
<accession>A0AAE1U2E0</accession>
<dbReference type="Proteomes" id="UP001292094">
    <property type="component" value="Unassembled WGS sequence"/>
</dbReference>
<gene>
    <name evidence="1" type="ORF">Pmani_020616</name>
</gene>
<keyword evidence="2" id="KW-1185">Reference proteome</keyword>
<reference evidence="1" key="1">
    <citation type="submission" date="2023-11" db="EMBL/GenBank/DDBJ databases">
        <title>Genome assemblies of two species of porcelain crab, Petrolisthes cinctipes and Petrolisthes manimaculis (Anomura: Porcellanidae).</title>
        <authorList>
            <person name="Angst P."/>
        </authorList>
    </citation>
    <scope>NUCLEOTIDE SEQUENCE</scope>
    <source>
        <strain evidence="1">PB745_02</strain>
        <tissue evidence="1">Gill</tissue>
    </source>
</reference>